<accession>A0ABW0K144</accession>
<evidence type="ECO:0000313" key="2">
    <source>
        <dbReference type="Proteomes" id="UP001596044"/>
    </source>
</evidence>
<comment type="caution">
    <text evidence="1">The sequence shown here is derived from an EMBL/GenBank/DDBJ whole genome shotgun (WGS) entry which is preliminary data.</text>
</comment>
<protein>
    <submittedName>
        <fullName evidence="1">Uncharacterized protein</fullName>
    </submittedName>
</protein>
<proteinExistence type="predicted"/>
<evidence type="ECO:0000313" key="1">
    <source>
        <dbReference type="EMBL" id="MFC5447109.1"/>
    </source>
</evidence>
<reference evidence="2" key="1">
    <citation type="journal article" date="2019" name="Int. J. Syst. Evol. Microbiol.">
        <title>The Global Catalogue of Microorganisms (GCM) 10K type strain sequencing project: providing services to taxonomists for standard genome sequencing and annotation.</title>
        <authorList>
            <consortium name="The Broad Institute Genomics Platform"/>
            <consortium name="The Broad Institute Genome Sequencing Center for Infectious Disease"/>
            <person name="Wu L."/>
            <person name="Ma J."/>
        </authorList>
    </citation>
    <scope>NUCLEOTIDE SEQUENCE [LARGE SCALE GENOMIC DNA]</scope>
    <source>
        <strain evidence="2">KACC 11904</strain>
    </source>
</reference>
<dbReference type="EMBL" id="JBHSMJ010000005">
    <property type="protein sequence ID" value="MFC5447109.1"/>
    <property type="molecule type" value="Genomic_DNA"/>
</dbReference>
<organism evidence="1 2">
    <name type="scientific">Paenibacillus aestuarii</name>
    <dbReference type="NCBI Taxonomy" id="516965"/>
    <lineage>
        <taxon>Bacteria</taxon>
        <taxon>Bacillati</taxon>
        <taxon>Bacillota</taxon>
        <taxon>Bacilli</taxon>
        <taxon>Bacillales</taxon>
        <taxon>Paenibacillaceae</taxon>
        <taxon>Paenibacillus</taxon>
    </lineage>
</organism>
<dbReference type="RefSeq" id="WP_270884796.1">
    <property type="nucleotide sequence ID" value="NZ_JAQFVF010000079.1"/>
</dbReference>
<keyword evidence="2" id="KW-1185">Reference proteome</keyword>
<sequence>MNEMTSGNLESDQSFTTRFQQIFEQSISLIVYFTEIFLKELETSYPDWYDRLIEAMNQREEHVLAFYEDRAAPIPSRALHRHAGIDP</sequence>
<name>A0ABW0K144_9BACL</name>
<dbReference type="Proteomes" id="UP001596044">
    <property type="component" value="Unassembled WGS sequence"/>
</dbReference>
<gene>
    <name evidence="1" type="ORF">ACFPOG_02485</name>
</gene>